<evidence type="ECO:0000313" key="3">
    <source>
        <dbReference type="Proteomes" id="UP000233786"/>
    </source>
</evidence>
<protein>
    <submittedName>
        <fullName evidence="2">Uncharacterized protein</fullName>
    </submittedName>
</protein>
<proteinExistence type="predicted"/>
<reference evidence="2" key="1">
    <citation type="submission" date="2017-12" db="EMBL/GenBank/DDBJ databases">
        <title>Sequencing the genomes of 1000 Actinobacteria strains.</title>
        <authorList>
            <person name="Klenk H.-P."/>
        </authorList>
    </citation>
    <scope>NUCLEOTIDE SEQUENCE [LARGE SCALE GENOMIC DNA]</scope>
    <source>
        <strain evidence="2">DSM 44228</strain>
    </source>
</reference>
<dbReference type="AlphaFoldDB" id="A0A2N3Y192"/>
<sequence>MVCSSCGRDNQVGDVTWHAVIGLGIGDDDPHERPFRNNHAMIDNHNQSVTAERAPAH</sequence>
<dbReference type="Proteomes" id="UP000233786">
    <property type="component" value="Unassembled WGS sequence"/>
</dbReference>
<evidence type="ECO:0000256" key="1">
    <source>
        <dbReference type="SAM" id="MobiDB-lite"/>
    </source>
</evidence>
<gene>
    <name evidence="2" type="ORF">A8926_4561</name>
</gene>
<name>A0A2N3Y192_SACSN</name>
<dbReference type="EMBL" id="PJNB01000001">
    <property type="protein sequence ID" value="PKW16696.1"/>
    <property type="molecule type" value="Genomic_DNA"/>
</dbReference>
<comment type="caution">
    <text evidence="2">The sequence shown here is derived from an EMBL/GenBank/DDBJ whole genome shotgun (WGS) entry which is preliminary data.</text>
</comment>
<dbReference type="STRING" id="994479.GCA_000194155_04711"/>
<organism evidence="2 3">
    <name type="scientific">Saccharopolyspora spinosa</name>
    <dbReference type="NCBI Taxonomy" id="60894"/>
    <lineage>
        <taxon>Bacteria</taxon>
        <taxon>Bacillati</taxon>
        <taxon>Actinomycetota</taxon>
        <taxon>Actinomycetes</taxon>
        <taxon>Pseudonocardiales</taxon>
        <taxon>Pseudonocardiaceae</taxon>
        <taxon>Saccharopolyspora</taxon>
    </lineage>
</organism>
<feature type="region of interest" description="Disordered" evidence="1">
    <location>
        <begin position="27"/>
        <end position="57"/>
    </location>
</feature>
<keyword evidence="3" id="KW-1185">Reference proteome</keyword>
<evidence type="ECO:0000313" key="2">
    <source>
        <dbReference type="EMBL" id="PKW16696.1"/>
    </source>
</evidence>
<accession>A0A2N3Y192</accession>